<evidence type="ECO:0000313" key="1">
    <source>
        <dbReference type="EMBL" id="CUX77923.1"/>
    </source>
</evidence>
<dbReference type="STRING" id="54262.CHITON_1144"/>
<name>A0A160VS77_9EURY</name>
<dbReference type="KEGG" id="tch:CHITON_1144"/>
<proteinExistence type="predicted"/>
<dbReference type="EMBL" id="LN999010">
    <property type="protein sequence ID" value="CUX77923.1"/>
    <property type="molecule type" value="Genomic_DNA"/>
</dbReference>
<reference evidence="2" key="1">
    <citation type="submission" date="2016-01" db="EMBL/GenBank/DDBJ databases">
        <authorList>
            <person name="Vorgias C.E."/>
        </authorList>
    </citation>
    <scope>NUCLEOTIDE SEQUENCE [LARGE SCALE GENOMIC DNA]</scope>
</reference>
<dbReference type="AlphaFoldDB" id="A0A160VS77"/>
<dbReference type="RefSeq" id="WP_157092422.1">
    <property type="nucleotide sequence ID" value="NZ_CP015193.1"/>
</dbReference>
<evidence type="ECO:0000313" key="2">
    <source>
        <dbReference type="Proteomes" id="UP000093069"/>
    </source>
</evidence>
<organism evidence="1 2">
    <name type="scientific">Thermococcus chitonophagus</name>
    <dbReference type="NCBI Taxonomy" id="54262"/>
    <lineage>
        <taxon>Archaea</taxon>
        <taxon>Methanobacteriati</taxon>
        <taxon>Methanobacteriota</taxon>
        <taxon>Thermococci</taxon>
        <taxon>Thermococcales</taxon>
        <taxon>Thermococcaceae</taxon>
        <taxon>Thermococcus</taxon>
    </lineage>
</organism>
<dbReference type="GeneID" id="33322825"/>
<protein>
    <submittedName>
        <fullName evidence="1">Uncharacterized protein</fullName>
    </submittedName>
</protein>
<sequence>MGDADLLSSTARDLIEGNITVEDVKKVYDPSVFENFERLKEEVNRIETTGICWNWTKEGFHGVNEDTEECSVGIVRKMRNEVARDNKYCQTCPYYISKEILLELLNCIENRKCGKLEGLVLKRHEFLYSRDFLY</sequence>
<dbReference type="Proteomes" id="UP000093069">
    <property type="component" value="Chromosome I"/>
</dbReference>
<accession>A0A160VS77</accession>
<gene>
    <name evidence="1" type="ORF">CHITON_1144</name>
</gene>